<dbReference type="SUPFAM" id="SSF47203">
    <property type="entry name" value="Acyl-CoA dehydrogenase C-terminal domain-like"/>
    <property type="match status" value="1"/>
</dbReference>
<dbReference type="InterPro" id="IPR049448">
    <property type="entry name" value="ACAD9/ACADV-like_C"/>
</dbReference>
<sequence length="323" mass="36464">MFQFALRILECGRVGVGAAAVSLLKNLLASVVQAAISRTRFGKKLCEFDLIKQRVAKITENIYAMESMTYHTAGLMDTYEEPDTGLEAAILKIFSSEGVFTCVDECLHILGAEGYLRDQPYEQYLRDARMMAGFPGTNDVTRLFIALRGIQHASKDLQGFFKTLKDPFNSLTQFIKKAKPDFKTLKVEEVVLPIFKKEALEMQADTLEFHNVLKATLASYSKNIIDQQMLLKRIADIAVDLYAQAACISRATRARSIGLKNNNLEVLLAKSYCYAAHRRILGNLELIREGLTFMNSDAKHKEIADMIFRHQGYAAELPTKRMW</sequence>
<dbReference type="AlphaFoldDB" id="A0A1S3H6R4"/>
<gene>
    <name evidence="7" type="primary">LOC106151925</name>
</gene>
<feature type="domain" description="ACAD9/ACADV-like C-terminal" evidence="5">
    <location>
        <begin position="195"/>
        <end position="313"/>
    </location>
</feature>
<evidence type="ECO:0000256" key="2">
    <source>
        <dbReference type="ARBA" id="ARBA00022946"/>
    </source>
</evidence>
<accession>A0A1S3H6R4</accession>
<dbReference type="RefSeq" id="XP_013380819.1">
    <property type="nucleotide sequence ID" value="XM_013525365.2"/>
</dbReference>
<keyword evidence="1" id="KW-0285">Flavoprotein</keyword>
<dbReference type="InParanoid" id="A0A1S3H6R4"/>
<dbReference type="Proteomes" id="UP000085678">
    <property type="component" value="Unplaced"/>
</dbReference>
<reference evidence="7" key="1">
    <citation type="submission" date="2025-08" db="UniProtKB">
        <authorList>
            <consortium name="RefSeq"/>
        </authorList>
    </citation>
    <scope>IDENTIFICATION</scope>
    <source>
        <tissue evidence="7">Gonads</tissue>
    </source>
</reference>
<dbReference type="GeneID" id="106151925"/>
<dbReference type="PANTHER" id="PTHR43884:SF9">
    <property type="entry name" value="COMPLEX I ASSEMBLY FACTOR ACAD9, MITOCHONDRIAL"/>
    <property type="match status" value="1"/>
</dbReference>
<dbReference type="PANTHER" id="PTHR43884">
    <property type="entry name" value="ACYL-COA DEHYDROGENASE"/>
    <property type="match status" value="1"/>
</dbReference>
<keyword evidence="2" id="KW-0809">Transit peptide</keyword>
<organism evidence="6 7">
    <name type="scientific">Lingula anatina</name>
    <name type="common">Brachiopod</name>
    <name type="synonym">Lingula unguis</name>
    <dbReference type="NCBI Taxonomy" id="7574"/>
    <lineage>
        <taxon>Eukaryota</taxon>
        <taxon>Metazoa</taxon>
        <taxon>Spiralia</taxon>
        <taxon>Lophotrochozoa</taxon>
        <taxon>Brachiopoda</taxon>
        <taxon>Linguliformea</taxon>
        <taxon>Lingulata</taxon>
        <taxon>Lingulida</taxon>
        <taxon>Linguloidea</taxon>
        <taxon>Lingulidae</taxon>
        <taxon>Lingula</taxon>
    </lineage>
</organism>
<evidence type="ECO:0000256" key="3">
    <source>
        <dbReference type="ARBA" id="ARBA00023002"/>
    </source>
</evidence>
<dbReference type="KEGG" id="lak:106151925"/>
<keyword evidence="6" id="KW-1185">Reference proteome</keyword>
<name>A0A1S3H6R4_LINAN</name>
<proteinExistence type="predicted"/>
<protein>
    <submittedName>
        <fullName evidence="7">Acyl-CoA dehydrogenase family member 9, mitochondrial-like</fullName>
    </submittedName>
</protein>
<evidence type="ECO:0000259" key="5">
    <source>
        <dbReference type="Pfam" id="PF21343"/>
    </source>
</evidence>
<dbReference type="OrthoDB" id="2588832at2759"/>
<dbReference type="Pfam" id="PF00441">
    <property type="entry name" value="Acyl-CoA_dh_1"/>
    <property type="match status" value="1"/>
</dbReference>
<dbReference type="InterPro" id="IPR009075">
    <property type="entry name" value="AcylCo_DH/oxidase_C"/>
</dbReference>
<dbReference type="InterPro" id="IPR036250">
    <property type="entry name" value="AcylCo_DH-like_C"/>
</dbReference>
<feature type="domain" description="Acyl-CoA dehydrogenase/oxidase C-terminal" evidence="4">
    <location>
        <begin position="3"/>
        <end position="147"/>
    </location>
</feature>
<dbReference type="Gene3D" id="1.20.140.10">
    <property type="entry name" value="Butyryl-CoA Dehydrogenase, subunit A, domain 3"/>
    <property type="match status" value="2"/>
</dbReference>
<evidence type="ECO:0000256" key="1">
    <source>
        <dbReference type="ARBA" id="ARBA00022630"/>
    </source>
</evidence>
<evidence type="ECO:0000313" key="7">
    <source>
        <dbReference type="RefSeq" id="XP_013380819.1"/>
    </source>
</evidence>
<dbReference type="GO" id="GO:0003995">
    <property type="term" value="F:acyl-CoA dehydrogenase activity"/>
    <property type="evidence" value="ECO:0007669"/>
    <property type="project" value="TreeGrafter"/>
</dbReference>
<evidence type="ECO:0000259" key="4">
    <source>
        <dbReference type="Pfam" id="PF00441"/>
    </source>
</evidence>
<evidence type="ECO:0000313" key="6">
    <source>
        <dbReference type="Proteomes" id="UP000085678"/>
    </source>
</evidence>
<keyword evidence="3" id="KW-0560">Oxidoreductase</keyword>
<dbReference type="STRING" id="7574.A0A1S3H6R4"/>
<dbReference type="Pfam" id="PF21343">
    <property type="entry name" value="ACAD9-ACADV_C"/>
    <property type="match status" value="1"/>
</dbReference>